<dbReference type="InterPro" id="IPR058031">
    <property type="entry name" value="AAA_lid_NorR"/>
</dbReference>
<evidence type="ECO:0000256" key="3">
    <source>
        <dbReference type="ARBA" id="ARBA00023015"/>
    </source>
</evidence>
<evidence type="ECO:0000313" key="6">
    <source>
        <dbReference type="EMBL" id="MBT0723051.1"/>
    </source>
</evidence>
<organism evidence="6 7">
    <name type="scientific">Rosenbergiella gaditana</name>
    <dbReference type="NCBI Taxonomy" id="2726987"/>
    <lineage>
        <taxon>Bacteria</taxon>
        <taxon>Pseudomonadati</taxon>
        <taxon>Pseudomonadota</taxon>
        <taxon>Gammaproteobacteria</taxon>
        <taxon>Enterobacterales</taxon>
        <taxon>Erwiniaceae</taxon>
        <taxon>Rosenbergiella</taxon>
    </lineage>
</organism>
<dbReference type="InterPro" id="IPR002078">
    <property type="entry name" value="Sigma_54_int"/>
</dbReference>
<dbReference type="PANTHER" id="PTHR32071">
    <property type="entry name" value="TRANSCRIPTIONAL REGULATORY PROTEIN"/>
    <property type="match status" value="1"/>
</dbReference>
<dbReference type="SUPFAM" id="SSF52540">
    <property type="entry name" value="P-loop containing nucleoside triphosphate hydrolases"/>
    <property type="match status" value="1"/>
</dbReference>
<dbReference type="NCBIfam" id="TIGR02974">
    <property type="entry name" value="phageshock_pspF"/>
    <property type="match status" value="1"/>
</dbReference>
<sequence>MKSDNVLGEAENFLNMLDHVSTLAPLNKPVIIQGERGSGKELVAQRLHYLSTRWEENFITLNCAALNENLLDSELFGHETGAFTGAQKRHLGRFERANQGTLFLDEIGNAPLVVQEKLLRVIEYGQFERIGGSTTLTVDVRVICASHEDLPALVKAGKFRADLLDRLAFDVIYVPPLRERRADILPLANYFAMQMCRELKRAYFPGFSQFAEQQLIAASWPGNVRELKNVVERSIYRSAQTDKPLAEVILSPFQSATLQPEVPSTPPRLPALPINLRDWQHQQEADFVQASLQQFPQHTLAAKALGLTYHQFRALLKKHRI</sequence>
<keyword evidence="1" id="KW-0547">Nucleotide-binding</keyword>
<dbReference type="InterPro" id="IPR014317">
    <property type="entry name" value="Transcription_activator_PspF"/>
</dbReference>
<dbReference type="EMBL" id="JABBFR010000001">
    <property type="protein sequence ID" value="MBT0723051.1"/>
    <property type="molecule type" value="Genomic_DNA"/>
</dbReference>
<dbReference type="SMART" id="SM00382">
    <property type="entry name" value="AAA"/>
    <property type="match status" value="1"/>
</dbReference>
<keyword evidence="3" id="KW-0805">Transcription regulation</keyword>
<dbReference type="InterPro" id="IPR025944">
    <property type="entry name" value="Sigma_54_int_dom_CS"/>
</dbReference>
<accession>A0ABS5ST58</accession>
<feature type="domain" description="Sigma-54 factor interaction" evidence="5">
    <location>
        <begin position="6"/>
        <end position="236"/>
    </location>
</feature>
<dbReference type="Gene3D" id="1.10.8.60">
    <property type="match status" value="1"/>
</dbReference>
<dbReference type="InterPro" id="IPR003593">
    <property type="entry name" value="AAA+_ATPase"/>
</dbReference>
<proteinExistence type="predicted"/>
<keyword evidence="2" id="KW-0067">ATP-binding</keyword>
<evidence type="ECO:0000256" key="2">
    <source>
        <dbReference type="ARBA" id="ARBA00022840"/>
    </source>
</evidence>
<evidence type="ECO:0000259" key="5">
    <source>
        <dbReference type="PROSITE" id="PS50045"/>
    </source>
</evidence>
<dbReference type="InterPro" id="IPR027417">
    <property type="entry name" value="P-loop_NTPase"/>
</dbReference>
<comment type="caution">
    <text evidence="6">The sequence shown here is derived from an EMBL/GenBank/DDBJ whole genome shotgun (WGS) entry which is preliminary data.</text>
</comment>
<dbReference type="Pfam" id="PF25601">
    <property type="entry name" value="AAA_lid_14"/>
    <property type="match status" value="1"/>
</dbReference>
<keyword evidence="4" id="KW-0804">Transcription</keyword>
<evidence type="ECO:0000256" key="4">
    <source>
        <dbReference type="ARBA" id="ARBA00023163"/>
    </source>
</evidence>
<evidence type="ECO:0000256" key="1">
    <source>
        <dbReference type="ARBA" id="ARBA00022741"/>
    </source>
</evidence>
<dbReference type="PROSITE" id="PS00688">
    <property type="entry name" value="SIGMA54_INTERACT_3"/>
    <property type="match status" value="1"/>
</dbReference>
<protein>
    <submittedName>
        <fullName evidence="6">Phage shock protein operon transcriptional activator</fullName>
    </submittedName>
</protein>
<reference evidence="6 7" key="1">
    <citation type="submission" date="2020-04" db="EMBL/GenBank/DDBJ databases">
        <title>Genome sequencing of Rosenbergiella species.</title>
        <authorList>
            <person name="Alvarez-Perez S."/>
            <person name="Lievens B."/>
        </authorList>
    </citation>
    <scope>NUCLEOTIDE SEQUENCE [LARGE SCALE GENOMIC DNA]</scope>
    <source>
        <strain evidence="6 7">S61</strain>
    </source>
</reference>
<keyword evidence="7" id="KW-1185">Reference proteome</keyword>
<dbReference type="Pfam" id="PF00158">
    <property type="entry name" value="Sigma54_activat"/>
    <property type="match status" value="1"/>
</dbReference>
<dbReference type="Gene3D" id="3.40.50.300">
    <property type="entry name" value="P-loop containing nucleotide triphosphate hydrolases"/>
    <property type="match status" value="1"/>
</dbReference>
<dbReference type="RefSeq" id="WP_214235395.1">
    <property type="nucleotide sequence ID" value="NZ_JABBFR010000001.1"/>
</dbReference>
<dbReference type="CDD" id="cd00009">
    <property type="entry name" value="AAA"/>
    <property type="match status" value="1"/>
</dbReference>
<dbReference type="PROSITE" id="PS50045">
    <property type="entry name" value="SIGMA54_INTERACT_4"/>
    <property type="match status" value="1"/>
</dbReference>
<gene>
    <name evidence="6" type="primary">pspF</name>
    <name evidence="6" type="ORF">HH682_01065</name>
</gene>
<evidence type="ECO:0000313" key="7">
    <source>
        <dbReference type="Proteomes" id="UP000790096"/>
    </source>
</evidence>
<dbReference type="PANTHER" id="PTHR32071:SF38">
    <property type="entry name" value="PSP OPERON TRANSCRIPTIONAL ACTIVATOR"/>
    <property type="match status" value="1"/>
</dbReference>
<dbReference type="Proteomes" id="UP000790096">
    <property type="component" value="Unassembled WGS sequence"/>
</dbReference>
<name>A0ABS5ST58_9GAMM</name>